<dbReference type="Pfam" id="PF13560">
    <property type="entry name" value="HTH_31"/>
    <property type="match status" value="1"/>
</dbReference>
<dbReference type="CDD" id="cd00093">
    <property type="entry name" value="HTH_XRE"/>
    <property type="match status" value="1"/>
</dbReference>
<sequence>MARPGNQGGTGRLGSRLRELRESRGMTQLRLGRSLGVAVSSISSWESGAKLPPLTRLADYATFFAAGATTGGVPPENQLTGEQREERLRLKQELDRLRTALDEMRDPVEAEARQDFWHFPDGGPVLIVTGGLSEKHWSPLGTPSEPNFLSLARCADLDAAVELFGTVRAANPRSEVEIRLENLGDDDLRAHLVFLGSGAANPWVEWLTAEWPVRQVPDEDVPDGSVFEIDGERRLKPGFRGDQLVEDVGMLARIPNPNNIRRTLTFCSGVFTRGGFGAVRCLTDPQARDRNLSYLRDNVEDLDRFGVLMRVPVMRHVTGTPDLQNPANRLYEWRPKT</sequence>
<dbReference type="GO" id="GO:0003677">
    <property type="term" value="F:DNA binding"/>
    <property type="evidence" value="ECO:0007669"/>
    <property type="project" value="InterPro"/>
</dbReference>
<dbReference type="Proteomes" id="UP000295674">
    <property type="component" value="Unassembled WGS sequence"/>
</dbReference>
<comment type="caution">
    <text evidence="2">The sequence shown here is derived from an EMBL/GenBank/DDBJ whole genome shotgun (WGS) entry which is preliminary data.</text>
</comment>
<accession>A0A4R4VJW8</accession>
<dbReference type="InterPro" id="IPR001387">
    <property type="entry name" value="Cro/C1-type_HTH"/>
</dbReference>
<dbReference type="OrthoDB" id="3658635at2"/>
<evidence type="ECO:0000259" key="1">
    <source>
        <dbReference type="PROSITE" id="PS50943"/>
    </source>
</evidence>
<dbReference type="InterPro" id="IPR010982">
    <property type="entry name" value="Lambda_DNA-bd_dom_sf"/>
</dbReference>
<evidence type="ECO:0000313" key="3">
    <source>
        <dbReference type="Proteomes" id="UP000295674"/>
    </source>
</evidence>
<dbReference type="SMART" id="SM00530">
    <property type="entry name" value="HTH_XRE"/>
    <property type="match status" value="1"/>
</dbReference>
<keyword evidence="3" id="KW-1185">Reference proteome</keyword>
<dbReference type="AlphaFoldDB" id="A0A4R4VJW8"/>
<dbReference type="PROSITE" id="PS50943">
    <property type="entry name" value="HTH_CROC1"/>
    <property type="match status" value="1"/>
</dbReference>
<organism evidence="2 3">
    <name type="scientific">Saccharopolyspora terrae</name>
    <dbReference type="NCBI Taxonomy" id="2530384"/>
    <lineage>
        <taxon>Bacteria</taxon>
        <taxon>Bacillati</taxon>
        <taxon>Actinomycetota</taxon>
        <taxon>Actinomycetes</taxon>
        <taxon>Pseudonocardiales</taxon>
        <taxon>Pseudonocardiaceae</taxon>
        <taxon>Saccharopolyspora</taxon>
    </lineage>
</organism>
<protein>
    <submittedName>
        <fullName evidence="2">XRE family transcriptional regulator</fullName>
    </submittedName>
</protein>
<name>A0A4R4VJW8_9PSEU</name>
<dbReference type="RefSeq" id="WP_132674625.1">
    <property type="nucleotide sequence ID" value="NZ_SMKS01000019.1"/>
</dbReference>
<evidence type="ECO:0000313" key="2">
    <source>
        <dbReference type="EMBL" id="TDD06038.1"/>
    </source>
</evidence>
<gene>
    <name evidence="2" type="ORF">E1181_13510</name>
</gene>
<dbReference type="Gene3D" id="1.10.260.40">
    <property type="entry name" value="lambda repressor-like DNA-binding domains"/>
    <property type="match status" value="1"/>
</dbReference>
<proteinExistence type="predicted"/>
<dbReference type="EMBL" id="SMKS01000019">
    <property type="protein sequence ID" value="TDD06038.1"/>
    <property type="molecule type" value="Genomic_DNA"/>
</dbReference>
<feature type="domain" description="HTH cro/C1-type" evidence="1">
    <location>
        <begin position="17"/>
        <end position="64"/>
    </location>
</feature>
<reference evidence="2 3" key="1">
    <citation type="submission" date="2019-03" db="EMBL/GenBank/DDBJ databases">
        <title>Draft genome sequences of novel Actinobacteria.</title>
        <authorList>
            <person name="Sahin N."/>
            <person name="Ay H."/>
            <person name="Saygin H."/>
        </authorList>
    </citation>
    <scope>NUCLEOTIDE SEQUENCE [LARGE SCALE GENOMIC DNA]</scope>
    <source>
        <strain evidence="2 3">16K309</strain>
    </source>
</reference>
<dbReference type="SUPFAM" id="SSF47413">
    <property type="entry name" value="lambda repressor-like DNA-binding domains"/>
    <property type="match status" value="1"/>
</dbReference>